<name>A0ABR2FKF2_9ROSI</name>
<reference evidence="2 3" key="1">
    <citation type="journal article" date="2024" name="G3 (Bethesda)">
        <title>Genome assembly of Hibiscus sabdariffa L. provides insights into metabolisms of medicinal natural products.</title>
        <authorList>
            <person name="Kim T."/>
        </authorList>
    </citation>
    <scope>NUCLEOTIDE SEQUENCE [LARGE SCALE GENOMIC DNA]</scope>
    <source>
        <strain evidence="2">TK-2024</strain>
        <tissue evidence="2">Old leaves</tissue>
    </source>
</reference>
<comment type="caution">
    <text evidence="2">The sequence shown here is derived from an EMBL/GenBank/DDBJ whole genome shotgun (WGS) entry which is preliminary data.</text>
</comment>
<evidence type="ECO:0000256" key="1">
    <source>
        <dbReference type="SAM" id="MobiDB-lite"/>
    </source>
</evidence>
<sequence>MAFKPMHDISQALNPCVQTYFPTSKDKATSRRRGGPRPSHFGGQGLLKVARWSPPLTFRWTRPPQGGEVVPAPHISRTRPPQGGEVVPAGISYTAPHSCTAGVALAGTRPPRDGEVSGVTVEIGLFAK</sequence>
<proteinExistence type="predicted"/>
<feature type="region of interest" description="Disordered" evidence="1">
    <location>
        <begin position="62"/>
        <end position="85"/>
    </location>
</feature>
<evidence type="ECO:0000313" key="3">
    <source>
        <dbReference type="Proteomes" id="UP001472677"/>
    </source>
</evidence>
<accession>A0ABR2FKF2</accession>
<dbReference type="EMBL" id="JBBPBM010000006">
    <property type="protein sequence ID" value="KAK8581432.1"/>
    <property type="molecule type" value="Genomic_DNA"/>
</dbReference>
<dbReference type="Proteomes" id="UP001472677">
    <property type="component" value="Unassembled WGS sequence"/>
</dbReference>
<keyword evidence="3" id="KW-1185">Reference proteome</keyword>
<protein>
    <submittedName>
        <fullName evidence="2">Uncharacterized protein</fullName>
    </submittedName>
</protein>
<evidence type="ECO:0000313" key="2">
    <source>
        <dbReference type="EMBL" id="KAK8581432.1"/>
    </source>
</evidence>
<organism evidence="2 3">
    <name type="scientific">Hibiscus sabdariffa</name>
    <name type="common">roselle</name>
    <dbReference type="NCBI Taxonomy" id="183260"/>
    <lineage>
        <taxon>Eukaryota</taxon>
        <taxon>Viridiplantae</taxon>
        <taxon>Streptophyta</taxon>
        <taxon>Embryophyta</taxon>
        <taxon>Tracheophyta</taxon>
        <taxon>Spermatophyta</taxon>
        <taxon>Magnoliopsida</taxon>
        <taxon>eudicotyledons</taxon>
        <taxon>Gunneridae</taxon>
        <taxon>Pentapetalae</taxon>
        <taxon>rosids</taxon>
        <taxon>malvids</taxon>
        <taxon>Malvales</taxon>
        <taxon>Malvaceae</taxon>
        <taxon>Malvoideae</taxon>
        <taxon>Hibiscus</taxon>
    </lineage>
</organism>
<feature type="region of interest" description="Disordered" evidence="1">
    <location>
        <begin position="22"/>
        <end position="45"/>
    </location>
</feature>
<gene>
    <name evidence="2" type="ORF">V6N12_071657</name>
</gene>